<dbReference type="InterPro" id="IPR036979">
    <property type="entry name" value="CM_dom_sf"/>
</dbReference>
<reference evidence="3" key="1">
    <citation type="journal article" date="2019" name="Int. J. Syst. Evol. Microbiol.">
        <title>The Global Catalogue of Microorganisms (GCM) 10K type strain sequencing project: providing services to taxonomists for standard genome sequencing and annotation.</title>
        <authorList>
            <consortium name="The Broad Institute Genomics Platform"/>
            <consortium name="The Broad Institute Genome Sequencing Center for Infectious Disease"/>
            <person name="Wu L."/>
            <person name="Ma J."/>
        </authorList>
    </citation>
    <scope>NUCLEOTIDE SEQUENCE [LARGE SCALE GENOMIC DNA]</scope>
    <source>
        <strain evidence="3">JCM 17137</strain>
    </source>
</reference>
<dbReference type="RefSeq" id="WP_344966136.1">
    <property type="nucleotide sequence ID" value="NZ_BAABDD010000001.1"/>
</dbReference>
<proteinExistence type="predicted"/>
<dbReference type="SMART" id="SM00830">
    <property type="entry name" value="CM_2"/>
    <property type="match status" value="1"/>
</dbReference>
<evidence type="ECO:0000259" key="1">
    <source>
        <dbReference type="PROSITE" id="PS51168"/>
    </source>
</evidence>
<protein>
    <recommendedName>
        <fullName evidence="1">Chorismate mutase domain-containing protein</fullName>
    </recommendedName>
</protein>
<dbReference type="PROSITE" id="PS51168">
    <property type="entry name" value="CHORISMATE_MUT_2"/>
    <property type="match status" value="1"/>
</dbReference>
<evidence type="ECO:0000313" key="3">
    <source>
        <dbReference type="Proteomes" id="UP001500908"/>
    </source>
</evidence>
<dbReference type="EMBL" id="BAABDD010000001">
    <property type="protein sequence ID" value="GAA3723391.1"/>
    <property type="molecule type" value="Genomic_DNA"/>
</dbReference>
<gene>
    <name evidence="2" type="ORF">GCM10022402_00010</name>
</gene>
<dbReference type="Proteomes" id="UP001500908">
    <property type="component" value="Unassembled WGS sequence"/>
</dbReference>
<name>A0ABP7ERP4_9ACTN</name>
<accession>A0ABP7ERP4</accession>
<keyword evidence="3" id="KW-1185">Reference proteome</keyword>
<organism evidence="2 3">
    <name type="scientific">Salinactinospora qingdaonensis</name>
    <dbReference type="NCBI Taxonomy" id="702744"/>
    <lineage>
        <taxon>Bacteria</taxon>
        <taxon>Bacillati</taxon>
        <taxon>Actinomycetota</taxon>
        <taxon>Actinomycetes</taxon>
        <taxon>Streptosporangiales</taxon>
        <taxon>Nocardiopsidaceae</taxon>
        <taxon>Salinactinospora</taxon>
    </lineage>
</organism>
<sequence length="100" mass="11640">MAEEPVAVSDLEKLRERMSQIDERLLDTLRERIECGVEIAHHKRENNIPMMQPHRIGVAQQRAAEYGQRHGINTDFLRQLYDLVISETCRVEDVVIGRSE</sequence>
<evidence type="ECO:0000313" key="2">
    <source>
        <dbReference type="EMBL" id="GAA3723391.1"/>
    </source>
</evidence>
<dbReference type="Pfam" id="PF01817">
    <property type="entry name" value="CM_2"/>
    <property type="match status" value="1"/>
</dbReference>
<dbReference type="SUPFAM" id="SSF48600">
    <property type="entry name" value="Chorismate mutase II"/>
    <property type="match status" value="1"/>
</dbReference>
<dbReference type="Gene3D" id="1.20.59.10">
    <property type="entry name" value="Chorismate mutase"/>
    <property type="match status" value="1"/>
</dbReference>
<dbReference type="InterPro" id="IPR002701">
    <property type="entry name" value="CM_II_prokaryot"/>
</dbReference>
<feature type="domain" description="Chorismate mutase" evidence="1">
    <location>
        <begin position="5"/>
        <end position="96"/>
    </location>
</feature>
<dbReference type="InterPro" id="IPR036263">
    <property type="entry name" value="Chorismate_II_sf"/>
</dbReference>
<comment type="caution">
    <text evidence="2">The sequence shown here is derived from an EMBL/GenBank/DDBJ whole genome shotgun (WGS) entry which is preliminary data.</text>
</comment>